<dbReference type="STRING" id="155974.SAMN04487818_112208"/>
<feature type="signal peptide" evidence="2">
    <location>
        <begin position="1"/>
        <end position="28"/>
    </location>
</feature>
<keyword evidence="2" id="KW-0732">Signal</keyword>
<reference evidence="4" key="1">
    <citation type="submission" date="2016-10" db="EMBL/GenBank/DDBJ databases">
        <authorList>
            <person name="Varghese N."/>
            <person name="Submissions S."/>
        </authorList>
    </citation>
    <scope>NUCLEOTIDE SEQUENCE [LARGE SCALE GENOMIC DNA]</scope>
    <source>
        <strain evidence="4">DSM 44260</strain>
    </source>
</reference>
<dbReference type="EMBL" id="FOGI01000012">
    <property type="protein sequence ID" value="SES40464.1"/>
    <property type="molecule type" value="Genomic_DNA"/>
</dbReference>
<evidence type="ECO:0000313" key="3">
    <source>
        <dbReference type="EMBL" id="SES40464.1"/>
    </source>
</evidence>
<organism evidence="3 4">
    <name type="scientific">Actinokineospora terrae</name>
    <dbReference type="NCBI Taxonomy" id="155974"/>
    <lineage>
        <taxon>Bacteria</taxon>
        <taxon>Bacillati</taxon>
        <taxon>Actinomycetota</taxon>
        <taxon>Actinomycetes</taxon>
        <taxon>Pseudonocardiales</taxon>
        <taxon>Pseudonocardiaceae</taxon>
        <taxon>Actinokineospora</taxon>
    </lineage>
</organism>
<feature type="chain" id="PRO_5011715316" evidence="2">
    <location>
        <begin position="29"/>
        <end position="347"/>
    </location>
</feature>
<evidence type="ECO:0000256" key="2">
    <source>
        <dbReference type="SAM" id="SignalP"/>
    </source>
</evidence>
<protein>
    <submittedName>
        <fullName evidence="3">Uncharacterized protein</fullName>
    </submittedName>
</protein>
<dbReference type="InterPro" id="IPR045727">
    <property type="entry name" value="DUF6081"/>
</dbReference>
<dbReference type="Pfam" id="PF19559">
    <property type="entry name" value="DUF6081"/>
    <property type="match status" value="1"/>
</dbReference>
<keyword evidence="4" id="KW-1185">Reference proteome</keyword>
<dbReference type="RefSeq" id="WP_143073651.1">
    <property type="nucleotide sequence ID" value="NZ_FOGI01000012.1"/>
</dbReference>
<name>A0A1H9X2X5_9PSEU</name>
<feature type="region of interest" description="Disordered" evidence="1">
    <location>
        <begin position="75"/>
        <end position="96"/>
    </location>
</feature>
<evidence type="ECO:0000313" key="4">
    <source>
        <dbReference type="Proteomes" id="UP000199051"/>
    </source>
</evidence>
<proteinExistence type="predicted"/>
<sequence length="347" mass="36933">MGSRSTGRVVAAVVAVALGVVAPPVASASGFTLVWDDFDNGFSSAKWTSWPAEGYPQGDAKPTTADGVLTVVPTGTNPRTGEPAFRFTTAPESQGGGGDLDQLKWIATVNHTASSGFPGFDAKPGQLLTCRTKMAGRTFGTGNHPFGAAVTNPDGDLRLAATSTATIDTETQVVTDFVVTNNTIFAIYERLPVAGKDHAAFTYAVPVASRRQDQVHVLETVMDNAAGAVEWRVDRRTVLRVDKIGYRVLDRTHLLMDLGGREERVFPRQMACGMGMFTFLAGSAQGSPGLVRISDAPGKYFDTLKGQPTPQTFADNQSLPSNRLWGQGARLRVDSVTVISTPKQRGA</sequence>
<gene>
    <name evidence="3" type="ORF">SAMN04487818_112208</name>
</gene>
<dbReference type="AlphaFoldDB" id="A0A1H9X2X5"/>
<evidence type="ECO:0000256" key="1">
    <source>
        <dbReference type="SAM" id="MobiDB-lite"/>
    </source>
</evidence>
<accession>A0A1H9X2X5</accession>
<dbReference type="Proteomes" id="UP000199051">
    <property type="component" value="Unassembled WGS sequence"/>
</dbReference>